<dbReference type="SMART" id="SM00248">
    <property type="entry name" value="ANK"/>
    <property type="match status" value="3"/>
</dbReference>
<organism evidence="5 6">
    <name type="scientific">Geobacter hydrogenophilus</name>
    <dbReference type="NCBI Taxonomy" id="40983"/>
    <lineage>
        <taxon>Bacteria</taxon>
        <taxon>Pseudomonadati</taxon>
        <taxon>Thermodesulfobacteriota</taxon>
        <taxon>Desulfuromonadia</taxon>
        <taxon>Geobacterales</taxon>
        <taxon>Geobacteraceae</taxon>
        <taxon>Geobacter</taxon>
    </lineage>
</organism>
<protein>
    <recommendedName>
        <fullName evidence="4">PDZ domain-containing protein</fullName>
    </recommendedName>
</protein>
<dbReference type="Pfam" id="PF13180">
    <property type="entry name" value="PDZ_2"/>
    <property type="match status" value="1"/>
</dbReference>
<dbReference type="PROSITE" id="PS50088">
    <property type="entry name" value="ANK_REPEAT"/>
    <property type="match status" value="2"/>
</dbReference>
<dbReference type="SUPFAM" id="SSF48403">
    <property type="entry name" value="Ankyrin repeat"/>
    <property type="match status" value="1"/>
</dbReference>
<evidence type="ECO:0000256" key="1">
    <source>
        <dbReference type="ARBA" id="ARBA00022737"/>
    </source>
</evidence>
<dbReference type="Gene3D" id="2.30.42.10">
    <property type="match status" value="1"/>
</dbReference>
<dbReference type="InterPro" id="IPR050745">
    <property type="entry name" value="Multifunctional_regulatory"/>
</dbReference>
<name>A0A9W6LEU5_9BACT</name>
<dbReference type="InterPro" id="IPR036770">
    <property type="entry name" value="Ankyrin_rpt-contain_sf"/>
</dbReference>
<reference evidence="5" key="1">
    <citation type="submission" date="2022-12" db="EMBL/GenBank/DDBJ databases">
        <title>Reference genome sequencing for broad-spectrum identification of bacterial and archaeal isolates by mass spectrometry.</title>
        <authorList>
            <person name="Sekiguchi Y."/>
            <person name="Tourlousse D.M."/>
        </authorList>
    </citation>
    <scope>NUCLEOTIDE SEQUENCE</scope>
    <source>
        <strain evidence="5">H2</strain>
    </source>
</reference>
<dbReference type="PROSITE" id="PS50106">
    <property type="entry name" value="PDZ"/>
    <property type="match status" value="1"/>
</dbReference>
<sequence>MDRVWRITVRKALLPALAAQFLLFFLTMPGLAAGKKAPKPPPAPVKPTTATAPAIAVKEPERRPFKEATFLLPKGAKVEPRWVLPPTEKTRNDAIFSVNATGSPVLAVSGDSGTYHLLYPDKNYLVAVKAAISGITHLSSGALLLSAGNDLLLPAEPKGKTFDKKGVPYAALQPLTKIPLHTIEVLASAGNTVYCAGVDARSGRHALYLLRSLKGGGILDMELAYESTEAITAVTGDAEALYVAKGRAVVRYSVKDGAEEPFYTHPSSSVTGLANTPAGLVVSTGKEIVLAGRTGAMEIMRSSGHRIAMAGDTLYVLFNTSLGVLAIDNLADLKRFNLSVRPVAPGEAAPPLAISSVRFYESDSLDNTQGFAESFDRKGARRIVARIEFDQASLARSRGDHVVTVSWHEPNGGMLKSANHQVTKQSGGQLFVTLGGKTERGYSPPHWTRNGSAFIRYTDELANKYPGRYRMLVQVDGIAAGEWSFTLTGQITPGEAIAQDDLAALKTMLDQGLSAGRKSDEGEPLITTAVRFGTVRTMQLLLERGADPNATDKEGYSPLARAEYAGDWMTKAELLVRHGANVNAPRFAGGPPLVAGYSADFTAFLLKKGANHRYETSYGTQSIFSQGMNTCTDEILTLLVQRGADLNETIGPSNYSPLGRAIYYHADERCMQLLLDKGASTAIAQREPNRPPRSALYVALSTLDRSEPKDKTALRRIVRLLLQKGATFRPGKKLATSAFFDIPRDDYMRQQDEIRSINAGDGRLMFVGEGPTFFEPVDMIRTLEQDDAALEGATESKDPAIRELALVTHLSRVRELTARARDQYDMKYRVHEHCEKAFKLSEAGYRPAQVDVVPEPPGGQGKPQMGLKLLKRAEGGAYVQGVLPGGPAERAGLKAGDIILALDTQKMKDADEVIAVAAKLTPGMPVRVTFLRDEPMGLPDLQLTCGLVETEYKELWGYAEMNLSRWLAAHPDDAASDEVRTKLKELAAGGRK</sequence>
<dbReference type="Proteomes" id="UP001144352">
    <property type="component" value="Unassembled WGS sequence"/>
</dbReference>
<accession>A0A9W6LEU5</accession>
<dbReference type="Gene3D" id="1.25.40.20">
    <property type="entry name" value="Ankyrin repeat-containing domain"/>
    <property type="match status" value="1"/>
</dbReference>
<keyword evidence="1" id="KW-0677">Repeat</keyword>
<evidence type="ECO:0000259" key="4">
    <source>
        <dbReference type="PROSITE" id="PS50106"/>
    </source>
</evidence>
<dbReference type="InterPro" id="IPR036034">
    <property type="entry name" value="PDZ_sf"/>
</dbReference>
<dbReference type="EMBL" id="BSDS01000002">
    <property type="protein sequence ID" value="GLI39989.1"/>
    <property type="molecule type" value="Genomic_DNA"/>
</dbReference>
<evidence type="ECO:0000256" key="2">
    <source>
        <dbReference type="ARBA" id="ARBA00023043"/>
    </source>
</evidence>
<evidence type="ECO:0000256" key="3">
    <source>
        <dbReference type="PROSITE-ProRule" id="PRU00023"/>
    </source>
</evidence>
<dbReference type="PROSITE" id="PS50297">
    <property type="entry name" value="ANK_REP_REGION"/>
    <property type="match status" value="1"/>
</dbReference>
<dbReference type="SMART" id="SM00228">
    <property type="entry name" value="PDZ"/>
    <property type="match status" value="1"/>
</dbReference>
<comment type="caution">
    <text evidence="5">The sequence shown here is derived from an EMBL/GenBank/DDBJ whole genome shotgun (WGS) entry which is preliminary data.</text>
</comment>
<feature type="repeat" description="ANK" evidence="3">
    <location>
        <begin position="521"/>
        <end position="553"/>
    </location>
</feature>
<keyword evidence="6" id="KW-1185">Reference proteome</keyword>
<dbReference type="InterPro" id="IPR002110">
    <property type="entry name" value="Ankyrin_rpt"/>
</dbReference>
<dbReference type="PANTHER" id="PTHR24189">
    <property type="entry name" value="MYOTROPHIN"/>
    <property type="match status" value="1"/>
</dbReference>
<feature type="repeat" description="ANK" evidence="3">
    <location>
        <begin position="554"/>
        <end position="587"/>
    </location>
</feature>
<proteinExistence type="predicted"/>
<dbReference type="AlphaFoldDB" id="A0A9W6LEU5"/>
<evidence type="ECO:0000313" key="6">
    <source>
        <dbReference type="Proteomes" id="UP001144352"/>
    </source>
</evidence>
<dbReference type="PANTHER" id="PTHR24189:SF50">
    <property type="entry name" value="ANKYRIN REPEAT AND SOCS BOX PROTEIN 2"/>
    <property type="match status" value="1"/>
</dbReference>
<dbReference type="InterPro" id="IPR001478">
    <property type="entry name" value="PDZ"/>
</dbReference>
<feature type="domain" description="PDZ" evidence="4">
    <location>
        <begin position="849"/>
        <end position="934"/>
    </location>
</feature>
<gene>
    <name evidence="5" type="ORF">GHYDROH2_34900</name>
</gene>
<dbReference type="SUPFAM" id="SSF50156">
    <property type="entry name" value="PDZ domain-like"/>
    <property type="match status" value="1"/>
</dbReference>
<dbReference type="RefSeq" id="WP_214184809.1">
    <property type="nucleotide sequence ID" value="NZ_JAHCZI010000001.1"/>
</dbReference>
<keyword evidence="2 3" id="KW-0040">ANK repeat</keyword>
<evidence type="ECO:0000313" key="5">
    <source>
        <dbReference type="EMBL" id="GLI39989.1"/>
    </source>
</evidence>